<evidence type="ECO:0000313" key="3">
    <source>
        <dbReference type="Proteomes" id="UP000254866"/>
    </source>
</evidence>
<evidence type="ECO:0000313" key="2">
    <source>
        <dbReference type="EMBL" id="RDL38078.1"/>
    </source>
</evidence>
<gene>
    <name evidence="2" type="ORF">BP5553_05511</name>
</gene>
<organism evidence="2 3">
    <name type="scientific">Venustampulla echinocandica</name>
    <dbReference type="NCBI Taxonomy" id="2656787"/>
    <lineage>
        <taxon>Eukaryota</taxon>
        <taxon>Fungi</taxon>
        <taxon>Dikarya</taxon>
        <taxon>Ascomycota</taxon>
        <taxon>Pezizomycotina</taxon>
        <taxon>Leotiomycetes</taxon>
        <taxon>Helotiales</taxon>
        <taxon>Pleuroascaceae</taxon>
        <taxon>Venustampulla</taxon>
    </lineage>
</organism>
<reference evidence="2 3" key="1">
    <citation type="journal article" date="2018" name="IMA Fungus">
        <title>IMA Genome-F 9: Draft genome sequence of Annulohypoxylon stygium, Aspergillus mulundensis, Berkeleyomyces basicola (syn. Thielaviopsis basicola), Ceratocystis smalleyi, two Cercospora beticola strains, Coleophoma cylindrospora, Fusarium fracticaudum, Phialophora cf. hyalina, and Morchella septimelata.</title>
        <authorList>
            <person name="Wingfield B.D."/>
            <person name="Bills G.F."/>
            <person name="Dong Y."/>
            <person name="Huang W."/>
            <person name="Nel W.J."/>
            <person name="Swalarsk-Parry B.S."/>
            <person name="Vaghefi N."/>
            <person name="Wilken P.M."/>
            <person name="An Z."/>
            <person name="de Beer Z.W."/>
            <person name="De Vos L."/>
            <person name="Chen L."/>
            <person name="Duong T.A."/>
            <person name="Gao Y."/>
            <person name="Hammerbacher A."/>
            <person name="Kikkert J.R."/>
            <person name="Li Y."/>
            <person name="Li H."/>
            <person name="Li K."/>
            <person name="Li Q."/>
            <person name="Liu X."/>
            <person name="Ma X."/>
            <person name="Naidoo K."/>
            <person name="Pethybridge S.J."/>
            <person name="Sun J."/>
            <person name="Steenkamp E.T."/>
            <person name="van der Nest M.A."/>
            <person name="van Wyk S."/>
            <person name="Wingfield M.J."/>
            <person name="Xiong C."/>
            <person name="Yue Q."/>
            <person name="Zhang X."/>
        </authorList>
    </citation>
    <scope>NUCLEOTIDE SEQUENCE [LARGE SCALE GENOMIC DNA]</scope>
    <source>
        <strain evidence="2 3">BP 5553</strain>
    </source>
</reference>
<dbReference type="Proteomes" id="UP000254866">
    <property type="component" value="Unassembled WGS sequence"/>
</dbReference>
<evidence type="ECO:0008006" key="4">
    <source>
        <dbReference type="Google" id="ProtNLM"/>
    </source>
</evidence>
<dbReference type="AlphaFoldDB" id="A0A370TRF1"/>
<proteinExistence type="predicted"/>
<evidence type="ECO:0000256" key="1">
    <source>
        <dbReference type="SAM" id="SignalP"/>
    </source>
</evidence>
<sequence>MGISVILAAAALAVSALAIDVPAAPPTWPSGRCTDKSLTIPSWIITKYTVSGGTTTFTVDNRASEPNGRIGDLQCKSDGECQTSGNDELRGYLSQSPNGPVIKLSEIWVCGDEGGNNNHRVTFTASGSTTITQCSGSDCVSPIPYLVPGTLSLPLPLTPAQPSPPPGYDAASCASVGDNQWTVTDVSYQNYTKGQCKEWYIPEQFCLVQPDTGFKPKGVHLNFKVKNNAIEHEVACSFTPSYEKFLPPSPLRCTGGGFNNITLDVTFTGQAPNFELKVEELWYCLENPKTNVKPTVIAAAGSTSLQLSCSSTPGITGTPDDIVTICTDPNPSHAVKGAQTAKQTLPEFSLVTADPVHGGCTFDSVVNPTFYMRGLFFETNTFPANDPNSVTLNQFTCGLTGPGFADYFFSSSAPPLSGSGINTVYNCNSYGDGQPIHWNCSFSFDPFKKVLTLDKVWQCTDKDAAHPIYFDGSGTFDWNKDPYSSCTTSDTSVRCYWYDDLASLQPGIPYDIPKITTSLTNVAPLDIETVRVNAKWAIPS</sequence>
<comment type="caution">
    <text evidence="2">The sequence shown here is derived from an EMBL/GenBank/DDBJ whole genome shotgun (WGS) entry which is preliminary data.</text>
</comment>
<feature type="chain" id="PRO_5017017825" description="Ig-like domain-containing protein" evidence="1">
    <location>
        <begin position="19"/>
        <end position="540"/>
    </location>
</feature>
<accession>A0A370TRF1</accession>
<dbReference type="GeneID" id="43598360"/>
<protein>
    <recommendedName>
        <fullName evidence="4">Ig-like domain-containing protein</fullName>
    </recommendedName>
</protein>
<keyword evidence="3" id="KW-1185">Reference proteome</keyword>
<feature type="signal peptide" evidence="1">
    <location>
        <begin position="1"/>
        <end position="18"/>
    </location>
</feature>
<name>A0A370TRF1_9HELO</name>
<dbReference type="RefSeq" id="XP_031870734.1">
    <property type="nucleotide sequence ID" value="XM_032014134.1"/>
</dbReference>
<dbReference type="EMBL" id="NPIC01000003">
    <property type="protein sequence ID" value="RDL38078.1"/>
    <property type="molecule type" value="Genomic_DNA"/>
</dbReference>
<dbReference type="OrthoDB" id="3727384at2759"/>
<keyword evidence="1" id="KW-0732">Signal</keyword>